<feature type="binding site" evidence="9">
    <location>
        <position position="302"/>
    </location>
    <ligand>
        <name>Zn(2+)</name>
        <dbReference type="ChEBI" id="CHEBI:29105"/>
    </ligand>
</feature>
<keyword evidence="7 9" id="KW-0862">Zinc</keyword>
<keyword evidence="2 12" id="KW-0150">Chloroplast</keyword>
<keyword evidence="3 12" id="KW-0934">Plastid</keyword>
<dbReference type="Gene3D" id="1.10.1790.20">
    <property type="match status" value="1"/>
</dbReference>
<comment type="cofactor">
    <cofactor evidence="9">
        <name>Zn(2+)</name>
        <dbReference type="ChEBI" id="CHEBI:29105"/>
    </cofactor>
    <text evidence="9">Binds 1 Zn(2+) ion per subunit.</text>
</comment>
<dbReference type="EMBL" id="MK776534">
    <property type="protein sequence ID" value="QOL11963.1"/>
    <property type="molecule type" value="Genomic_DNA"/>
</dbReference>
<reference evidence="12" key="1">
    <citation type="journal article" date="2019" name="Mitochondrial DNA Part B Resour">
        <title>Complete chloroplast genome characteristics of the endangered relic plant Helianthemum songaricum (Cistaceae) in the arid region of northwestern China.</title>
        <authorList>
            <person name="Duan Y."/>
            <person name="Du Z."/>
            <person name="Wang J."/>
        </authorList>
    </citation>
    <scope>NUCLEOTIDE SEQUENCE</scope>
</reference>
<comment type="similarity">
    <text evidence="9">Belongs to the RNA polymerase beta' chain family. RpoC2 subfamily.</text>
</comment>
<dbReference type="InterPro" id="IPR007081">
    <property type="entry name" value="RNA_pol_Rpb1_5"/>
</dbReference>
<dbReference type="GO" id="GO:0006351">
    <property type="term" value="P:DNA-templated transcription"/>
    <property type="evidence" value="ECO:0007669"/>
    <property type="project" value="UniProtKB-UniRule"/>
</dbReference>
<accession>A0A7M4BEW6</accession>
<dbReference type="GO" id="GO:0003899">
    <property type="term" value="F:DNA-directed RNA polymerase activity"/>
    <property type="evidence" value="ECO:0007669"/>
    <property type="project" value="UniProtKB-UniRule"/>
</dbReference>
<dbReference type="CDD" id="cd02655">
    <property type="entry name" value="RNAP_beta'_C"/>
    <property type="match status" value="1"/>
</dbReference>
<comment type="subunit">
    <text evidence="9">In plastids the minimal PEP RNA polymerase catalytic core is composed of four subunits: alpha, beta, beta', and beta''. When a (nuclear-encoded) sigma factor is associated with the core the holoenzyme is formed, which can initiate transcription.</text>
</comment>
<proteinExistence type="inferred from homology"/>
<dbReference type="NCBIfam" id="TIGR02388">
    <property type="entry name" value="rpoC2_cyan"/>
    <property type="match status" value="1"/>
</dbReference>
<keyword evidence="5 9" id="KW-0548">Nucleotidyltransferase</keyword>
<dbReference type="GO" id="GO:0000428">
    <property type="term" value="C:DNA-directed RNA polymerase complex"/>
    <property type="evidence" value="ECO:0007669"/>
    <property type="project" value="UniProtKB-KW"/>
</dbReference>
<dbReference type="FunFam" id="1.10.132.30:FF:000002">
    <property type="entry name" value="DNA-directed RNA polymerase subunit beta"/>
    <property type="match status" value="1"/>
</dbReference>
<geneLocation type="chloroplast" evidence="12"/>
<dbReference type="InterPro" id="IPR042102">
    <property type="entry name" value="RNA_pol_Rpb1_3_sf"/>
</dbReference>
<evidence type="ECO:0000256" key="8">
    <source>
        <dbReference type="ARBA" id="ARBA00023163"/>
    </source>
</evidence>
<keyword evidence="6 9" id="KW-0479">Metal-binding</keyword>
<dbReference type="FunFam" id="1.10.1790.20:FF:000002">
    <property type="entry name" value="DNA-directed RNA polymerase subunit beta"/>
    <property type="match status" value="1"/>
</dbReference>
<evidence type="ECO:0000259" key="10">
    <source>
        <dbReference type="Pfam" id="PF04998"/>
    </source>
</evidence>
<organism evidence="12">
    <name type="scientific">Helianthemum songaricum</name>
    <dbReference type="NCBI Taxonomy" id="1085673"/>
    <lineage>
        <taxon>Eukaryota</taxon>
        <taxon>Viridiplantae</taxon>
        <taxon>Streptophyta</taxon>
        <taxon>Embryophyta</taxon>
        <taxon>Tracheophyta</taxon>
        <taxon>Spermatophyta</taxon>
        <taxon>Magnoliopsida</taxon>
        <taxon>eudicotyledons</taxon>
        <taxon>Gunneridae</taxon>
        <taxon>Pentapetalae</taxon>
        <taxon>rosids</taxon>
        <taxon>malvids</taxon>
        <taxon>Malvales</taxon>
        <taxon>Cistaceae</taxon>
        <taxon>Helianthemum</taxon>
    </lineage>
</organism>
<sequence length="1371" mass="156046">MEVLMAERANLVFHNKAIDGTAMKRLISRLIDHFGMAYTSHILDQVKTLGFQQATATSISLGIDDLLTIPSKGWLVQDAEQQSLILEKHHHYGNVHAVEKLRQSIEIWYSTSEYLRQEMNPNFRMTDPYNSVHIMSFSGARGNVSQVHQLVGMRGLMSDPQGQMIDLPIQSNLREGLSLTEYIISCYGARKGVVDTAVRTSDAGYLTRRLVEVVQHIVVRRTDCGTIRGISVSPRNGMMSERIWIQTLIGRVLADDIYMGSRCIATRNQDIGVGLVNRFITLRTQPISIRTPFTCRSASWICRLCYGRSPTHGDLVELGEAVGIIAGQSIGEPGTQLTLRTFHTGGVFTGGTAEHVRAPSNGKIQFNEDLVHPTRTRHGHPAFLCYIDLYVTIESEDILHNVNIPPKSFLLVQNDQYVESEQVIAEIRAGTSTLNFKERVRKHIYSDSEGEMHWSRDVYHAPEFTYGNVHLLPKTSHLWILSGRPYRSSVVPFSLSKDQDQMNTHSFSFEQIFISNFSVTNDQGKDKLSDSFSKKEDRISDSSELNRISHCNLIYPAKNSDLLAKKRRNRFIIPFQSSQEREKELISLSGISIEIPINGIFRRNSIFAYFDDPRYLRKSSGITKYGTIEMHSIVKKEDLIEYRGVKEFRPKYQMKVDRFFFIPEEVHILSGSSSIMVRNNSIIGVDTQITLNMRSRVGGVVRVERKKKKIELKILSGDIHFPGETDKISRHSGILIPPGRTNSKDSKNFKNWIYVQRITPTKKKYFVLVRPVVPYEITDGINLATLFPQDLLQERDNVQLRVVNYILYGNGKATRGISDTNIQLVRTCLVLNWNQDKKSSSIKQARTSFVEVRTNDMIRYFLSIYLVKSYISYIGKRNDPSFFSDDGSDHTNMNPFYSIYSKTKLQQSFNQNQGTVHTLLGINKESPFFIILSSSNCFRIGPFRFKGIKYHKESIKKDSLIPIRNSLGPLGTALPIQIAHFFSFYHLITHNQILVTNYLQLDSFKQTFQLLKFQYSLMDENGRIYNPDPCSNIVLNPFKLNWYFLHYHFCEETSTKMDLGQFVCENVCITKNVPHLKSGQVLIIQFDSVVIRSAKAYLATPGATVHGHYGGIIYEGDTLVTFLYEKSRSGDITQGLPKVEQVLEVRSIDSISMNLAKRIDGWNQRITRILGMPWGFLIGAELTIAQSRISLVNKIQKVYRSQGVQIHNRHIEIIVRQITSKVLVSENGMSNVFLPGELIGLFRAERTGRALEEAICYRATLLGITRASLNTQSFISEASFQETARVLAKAALRGRIDWLKGLKENVVLGGMIPVGTGFKGFVHHSSQHKSIPLQPKKKNLFEKEMADILFYHRELFDSCLSKNFCDRSKQQ</sequence>
<dbReference type="Gene3D" id="1.10.274.100">
    <property type="entry name" value="RNA polymerase Rpb1, domain 3"/>
    <property type="match status" value="1"/>
</dbReference>
<feature type="domain" description="RNA polymerase Rpb1" evidence="10">
    <location>
        <begin position="176"/>
        <end position="368"/>
    </location>
</feature>
<evidence type="ECO:0000256" key="7">
    <source>
        <dbReference type="ARBA" id="ARBA00022833"/>
    </source>
</evidence>
<evidence type="ECO:0000256" key="3">
    <source>
        <dbReference type="ARBA" id="ARBA00022640"/>
    </source>
</evidence>
<comment type="catalytic activity">
    <reaction evidence="9">
        <text>RNA(n) + a ribonucleoside 5'-triphosphate = RNA(n+1) + diphosphate</text>
        <dbReference type="Rhea" id="RHEA:21248"/>
        <dbReference type="Rhea" id="RHEA-COMP:14527"/>
        <dbReference type="Rhea" id="RHEA-COMP:17342"/>
        <dbReference type="ChEBI" id="CHEBI:33019"/>
        <dbReference type="ChEBI" id="CHEBI:61557"/>
        <dbReference type="ChEBI" id="CHEBI:140395"/>
        <dbReference type="EC" id="2.7.7.6"/>
    </reaction>
</comment>
<dbReference type="InterPro" id="IPR012756">
    <property type="entry name" value="DNA-dir_RpoC2_beta_pp"/>
</dbReference>
<evidence type="ECO:0000256" key="9">
    <source>
        <dbReference type="HAMAP-Rule" id="MF_01324"/>
    </source>
</evidence>
<evidence type="ECO:0000256" key="2">
    <source>
        <dbReference type="ARBA" id="ARBA00022528"/>
    </source>
</evidence>
<feature type="domain" description="RNA polymerase Rpb1" evidence="11">
    <location>
        <begin position="97"/>
        <end position="161"/>
    </location>
</feature>
<dbReference type="GO" id="GO:0009507">
    <property type="term" value="C:chloroplast"/>
    <property type="evidence" value="ECO:0007669"/>
    <property type="project" value="UniProtKB-SubCell"/>
</dbReference>
<keyword evidence="1 9" id="KW-0240">DNA-directed RNA polymerase</keyword>
<feature type="binding site" evidence="9">
    <location>
        <position position="295"/>
    </location>
    <ligand>
        <name>Zn(2+)</name>
        <dbReference type="ChEBI" id="CHEBI:29105"/>
    </ligand>
</feature>
<dbReference type="InterPro" id="IPR038120">
    <property type="entry name" value="Rpb1_funnel_sf"/>
</dbReference>
<dbReference type="PANTHER" id="PTHR34995">
    <property type="entry name" value="DNA-DIRECTED RNA POLYMERASE SUBUNIT BETA"/>
    <property type="match status" value="1"/>
</dbReference>
<dbReference type="HAMAP" id="MF_01324">
    <property type="entry name" value="RNApol_bact_RpoC2"/>
    <property type="match status" value="1"/>
</dbReference>
<feature type="domain" description="RNA polymerase Rpb1" evidence="10">
    <location>
        <begin position="1182"/>
        <end position="1269"/>
    </location>
</feature>
<dbReference type="InterPro" id="IPR007083">
    <property type="entry name" value="RNA_pol_Rpb1_4"/>
</dbReference>
<feature type="binding site" evidence="9">
    <location>
        <position position="224"/>
    </location>
    <ligand>
        <name>Zn(2+)</name>
        <dbReference type="ChEBI" id="CHEBI:29105"/>
    </ligand>
</feature>
<name>A0A7M4BEW6_9ROSI</name>
<comment type="function">
    <text evidence="9">DNA-dependent RNA polymerase catalyzes the transcription of DNA into RNA using the four ribonucleoside triphosphates as substrates.</text>
</comment>
<evidence type="ECO:0000259" key="11">
    <source>
        <dbReference type="Pfam" id="PF05000"/>
    </source>
</evidence>
<dbReference type="Pfam" id="PF05000">
    <property type="entry name" value="RNA_pol_Rpb1_4"/>
    <property type="match status" value="1"/>
</dbReference>
<evidence type="ECO:0000256" key="4">
    <source>
        <dbReference type="ARBA" id="ARBA00022679"/>
    </source>
</evidence>
<dbReference type="GO" id="GO:0003677">
    <property type="term" value="F:DNA binding"/>
    <property type="evidence" value="ECO:0007669"/>
    <property type="project" value="UniProtKB-UniRule"/>
</dbReference>
<dbReference type="SUPFAM" id="SSF64484">
    <property type="entry name" value="beta and beta-prime subunits of DNA dependent RNA-polymerase"/>
    <property type="match status" value="1"/>
</dbReference>
<keyword evidence="4 9" id="KW-0808">Transferase</keyword>
<dbReference type="Pfam" id="PF04998">
    <property type="entry name" value="RNA_pol_Rpb1_5"/>
    <property type="match status" value="2"/>
</dbReference>
<dbReference type="GO" id="GO:0008270">
    <property type="term" value="F:zinc ion binding"/>
    <property type="evidence" value="ECO:0007669"/>
    <property type="project" value="UniProtKB-UniRule"/>
</dbReference>
<evidence type="ECO:0000256" key="5">
    <source>
        <dbReference type="ARBA" id="ARBA00022695"/>
    </source>
</evidence>
<dbReference type="EC" id="2.7.7.6" evidence="9"/>
<gene>
    <name evidence="9 12" type="primary">rpoC2</name>
</gene>
<feature type="binding site" evidence="9">
    <location>
        <position position="305"/>
    </location>
    <ligand>
        <name>Zn(2+)</name>
        <dbReference type="ChEBI" id="CHEBI:29105"/>
    </ligand>
</feature>
<evidence type="ECO:0000256" key="6">
    <source>
        <dbReference type="ARBA" id="ARBA00022723"/>
    </source>
</evidence>
<protein>
    <recommendedName>
        <fullName evidence="9">DNA-directed RNA polymerase subunit beta''</fullName>
        <ecNumber evidence="9">2.7.7.6</ecNumber>
    </recommendedName>
    <alternativeName>
        <fullName evidence="9">PEP</fullName>
    </alternativeName>
    <alternativeName>
        <fullName evidence="9">Plastid-encoded RNA polymerase subunit beta''</fullName>
        <shortName evidence="9">RNA polymerase subunit beta''</shortName>
    </alternativeName>
</protein>
<dbReference type="Gene3D" id="1.10.150.390">
    <property type="match status" value="1"/>
</dbReference>
<dbReference type="InterPro" id="IPR050254">
    <property type="entry name" value="RNA_pol_beta''_euk"/>
</dbReference>
<comment type="subcellular location">
    <subcellularLocation>
        <location evidence="9">Plastid</location>
        <location evidence="9">Chloroplast</location>
    </subcellularLocation>
</comment>
<evidence type="ECO:0000256" key="1">
    <source>
        <dbReference type="ARBA" id="ARBA00022478"/>
    </source>
</evidence>
<evidence type="ECO:0000313" key="12">
    <source>
        <dbReference type="EMBL" id="QOL11963.1"/>
    </source>
</evidence>
<dbReference type="Gene3D" id="1.10.132.30">
    <property type="match status" value="1"/>
</dbReference>
<keyword evidence="8 9" id="KW-0804">Transcription</keyword>
<dbReference type="PANTHER" id="PTHR34995:SF1">
    <property type="entry name" value="DNA-DIRECTED RNA POLYMERASE SUBUNIT BETA"/>
    <property type="match status" value="1"/>
</dbReference>